<dbReference type="EMBL" id="SPQS01000001">
    <property type="protein sequence ID" value="TFV80288.1"/>
    <property type="molecule type" value="Genomic_DNA"/>
</dbReference>
<evidence type="ECO:0000259" key="1">
    <source>
        <dbReference type="Pfam" id="PF03471"/>
    </source>
</evidence>
<dbReference type="Proteomes" id="UP000297700">
    <property type="component" value="Unassembled WGS sequence"/>
</dbReference>
<dbReference type="InterPro" id="IPR016169">
    <property type="entry name" value="FAD-bd_PCMH_sub2"/>
</dbReference>
<feature type="domain" description="Transporter-associated" evidence="1">
    <location>
        <begin position="2"/>
        <end position="43"/>
    </location>
</feature>
<dbReference type="GO" id="GO:0050660">
    <property type="term" value="F:flavin adenine dinucleotide binding"/>
    <property type="evidence" value="ECO:0007669"/>
    <property type="project" value="InterPro"/>
</dbReference>
<evidence type="ECO:0000313" key="2">
    <source>
        <dbReference type="EMBL" id="TFV80288.1"/>
    </source>
</evidence>
<comment type="caution">
    <text evidence="2">The sequence shown here is derived from an EMBL/GenBank/DDBJ whole genome shotgun (WGS) entry which is preliminary data.</text>
</comment>
<dbReference type="RefSeq" id="WP_135161620.1">
    <property type="nucleotide sequence ID" value="NZ_SPQS01000001.1"/>
</dbReference>
<accession>A0A4Y9PKT0</accession>
<dbReference type="SUPFAM" id="SSF56176">
    <property type="entry name" value="FAD-binding/transporter-associated domain-like"/>
    <property type="match status" value="1"/>
</dbReference>
<sequence>MAGLVIDRLRRLPREGELLDLPGMRIELVSVDQGAIRKLRLIPRRRPLFQ</sequence>
<dbReference type="AlphaFoldDB" id="A0A4Y9PKT0"/>
<dbReference type="Gene3D" id="3.30.465.10">
    <property type="match status" value="1"/>
</dbReference>
<name>A0A4Y9PKT0_9BRAD</name>
<dbReference type="InterPro" id="IPR036318">
    <property type="entry name" value="FAD-bd_PCMH-like_sf"/>
</dbReference>
<organism evidence="2 3">
    <name type="scientific">Bradyrhizobium frederickii</name>
    <dbReference type="NCBI Taxonomy" id="2560054"/>
    <lineage>
        <taxon>Bacteria</taxon>
        <taxon>Pseudomonadati</taxon>
        <taxon>Pseudomonadota</taxon>
        <taxon>Alphaproteobacteria</taxon>
        <taxon>Hyphomicrobiales</taxon>
        <taxon>Nitrobacteraceae</taxon>
        <taxon>Bradyrhizobium</taxon>
    </lineage>
</organism>
<reference evidence="2 3" key="1">
    <citation type="submission" date="2019-03" db="EMBL/GenBank/DDBJ databases">
        <title>Bradyrhizobium strains diversity.</title>
        <authorList>
            <person name="Urquiaga M.C.O."/>
            <person name="Hungria M."/>
            <person name="Delamuta J.R.M."/>
            <person name="Klepa M.S."/>
        </authorList>
    </citation>
    <scope>NUCLEOTIDE SEQUENCE [LARGE SCALE GENOMIC DNA]</scope>
    <source>
        <strain evidence="2 3">CNPSo 3426</strain>
    </source>
</reference>
<dbReference type="Pfam" id="PF03471">
    <property type="entry name" value="CorC_HlyC"/>
    <property type="match status" value="1"/>
</dbReference>
<proteinExistence type="predicted"/>
<dbReference type="InterPro" id="IPR005170">
    <property type="entry name" value="Transptr-assoc_dom"/>
</dbReference>
<gene>
    <name evidence="2" type="ORF">E4K64_00150</name>
</gene>
<protein>
    <recommendedName>
        <fullName evidence="1">Transporter-associated domain-containing protein</fullName>
    </recommendedName>
</protein>
<evidence type="ECO:0000313" key="3">
    <source>
        <dbReference type="Proteomes" id="UP000297700"/>
    </source>
</evidence>